<comment type="caution">
    <text evidence="3">The sequence shown here is derived from an EMBL/GenBank/DDBJ whole genome shotgun (WGS) entry which is preliminary data.</text>
</comment>
<reference evidence="3 4" key="1">
    <citation type="submission" date="2016-04" db="EMBL/GenBank/DDBJ databases">
        <title>Draft genome sequence of freshwater magnetotactic bacteria Magnetospirillum marisnigri SP-1 and Magnetospirillum moscoviense BB-1.</title>
        <authorList>
            <person name="Koziaeva V."/>
            <person name="Dziuba M.V."/>
            <person name="Ivanov T.M."/>
            <person name="Kuznetsov B."/>
            <person name="Grouzdev D.S."/>
        </authorList>
    </citation>
    <scope>NUCLEOTIDE SEQUENCE [LARGE SCALE GENOMIC DNA]</scope>
    <source>
        <strain evidence="3 4">SP-1</strain>
    </source>
</reference>
<dbReference type="STRING" id="1285242.A6A04_17915"/>
<accession>A0A178MPL6</accession>
<gene>
    <name evidence="3" type="ORF">A6A04_17915</name>
</gene>
<dbReference type="GO" id="GO:0016706">
    <property type="term" value="F:2-oxoglutarate-dependent dioxygenase activity"/>
    <property type="evidence" value="ECO:0007669"/>
    <property type="project" value="UniProtKB-ARBA"/>
</dbReference>
<dbReference type="Gene3D" id="3.60.130.10">
    <property type="entry name" value="Clavaminate synthase-like"/>
    <property type="match status" value="1"/>
</dbReference>
<protein>
    <submittedName>
        <fullName evidence="3">Taurine catabolism dioxygenase TauD</fullName>
    </submittedName>
</protein>
<dbReference type="EMBL" id="LWQT01000052">
    <property type="protein sequence ID" value="OAN50579.1"/>
    <property type="molecule type" value="Genomic_DNA"/>
</dbReference>
<name>A0A178MPL6_9PROT</name>
<keyword evidence="3" id="KW-0223">Dioxygenase</keyword>
<evidence type="ECO:0000256" key="1">
    <source>
        <dbReference type="ARBA" id="ARBA00023002"/>
    </source>
</evidence>
<organism evidence="3 4">
    <name type="scientific">Paramagnetospirillum marisnigri</name>
    <dbReference type="NCBI Taxonomy" id="1285242"/>
    <lineage>
        <taxon>Bacteria</taxon>
        <taxon>Pseudomonadati</taxon>
        <taxon>Pseudomonadota</taxon>
        <taxon>Alphaproteobacteria</taxon>
        <taxon>Rhodospirillales</taxon>
        <taxon>Magnetospirillaceae</taxon>
        <taxon>Paramagnetospirillum</taxon>
    </lineage>
</organism>
<keyword evidence="1" id="KW-0560">Oxidoreductase</keyword>
<dbReference type="AlphaFoldDB" id="A0A178MPL6"/>
<dbReference type="Pfam" id="PF02668">
    <property type="entry name" value="TauD"/>
    <property type="match status" value="1"/>
</dbReference>
<evidence type="ECO:0000259" key="2">
    <source>
        <dbReference type="Pfam" id="PF02668"/>
    </source>
</evidence>
<evidence type="ECO:0000313" key="4">
    <source>
        <dbReference type="Proteomes" id="UP000078428"/>
    </source>
</evidence>
<dbReference type="Proteomes" id="UP000078428">
    <property type="component" value="Unassembled WGS sequence"/>
</dbReference>
<dbReference type="OrthoDB" id="979809at2"/>
<keyword evidence="4" id="KW-1185">Reference proteome</keyword>
<dbReference type="InterPro" id="IPR003819">
    <property type="entry name" value="TauD/TfdA-like"/>
</dbReference>
<dbReference type="SUPFAM" id="SSF51197">
    <property type="entry name" value="Clavaminate synthase-like"/>
    <property type="match status" value="1"/>
</dbReference>
<proteinExistence type="predicted"/>
<feature type="domain" description="TauD/TfdA-like" evidence="2">
    <location>
        <begin position="77"/>
        <end position="283"/>
    </location>
</feature>
<dbReference type="RefSeq" id="WP_068492217.1">
    <property type="nucleotide sequence ID" value="NZ_LWQT01000052.1"/>
</dbReference>
<sequence>MAEYQGVFDLADPSAYGRWRDAKWAAAPEAVEDLVVEVSDIAVLRQAERLALLDRIRRCSMAVYAEPPRPDRDHKTALKALASSFGLTGLDSNQLADDDGITPLSVHRDGKRARYIPYTERPITWHTDGYYNTPERTVRALLLHCVRPAATGGANRLLDPEMLYIHLRERDPDLIRMLMAPDALTIPGNDEEGMERPATVGPVFSVDAAGHLHTRYTARTRNAIWSETAAPAALAIREALDGGAAHVLSYVLQAGQGLVSNNPLHTREPFTDDPERPRLLYRARYHERIE</sequence>
<evidence type="ECO:0000313" key="3">
    <source>
        <dbReference type="EMBL" id="OAN50579.1"/>
    </source>
</evidence>
<dbReference type="InterPro" id="IPR042098">
    <property type="entry name" value="TauD-like_sf"/>
</dbReference>